<feature type="chain" id="PRO_5040169992" evidence="1">
    <location>
        <begin position="21"/>
        <end position="150"/>
    </location>
</feature>
<dbReference type="PROSITE" id="PS50255">
    <property type="entry name" value="CYTOCHROME_B5_2"/>
    <property type="match status" value="1"/>
</dbReference>
<sequence length="150" mass="16292">MAAAHVIFFVLLVLSRNVNGQILLSEVSLHAANNDCWTAVYGSVYDVSDYAALHPSPKGAEDIWAMCGIDATDLYDAEHGDNPEYLDIFPGIILLGTLDEFEETELSVNGMLLNNSTNVTSPANASKLGSSVYRDSKSKLEDMERGFGFP</sequence>
<evidence type="ECO:0000256" key="1">
    <source>
        <dbReference type="SAM" id="SignalP"/>
    </source>
</evidence>
<comment type="caution">
    <text evidence="3">The sequence shown here is derived from an EMBL/GenBank/DDBJ whole genome shotgun (WGS) entry which is preliminary data.</text>
</comment>
<reference evidence="3" key="1">
    <citation type="submission" date="2020-06" db="EMBL/GenBank/DDBJ databases">
        <authorList>
            <consortium name="Plant Systems Biology data submission"/>
        </authorList>
    </citation>
    <scope>NUCLEOTIDE SEQUENCE</scope>
    <source>
        <strain evidence="3">D6</strain>
    </source>
</reference>
<dbReference type="Proteomes" id="UP001153069">
    <property type="component" value="Unassembled WGS sequence"/>
</dbReference>
<name>A0A9N8EET8_9STRA</name>
<dbReference type="EMBL" id="CAICTM010000836">
    <property type="protein sequence ID" value="CAB9517189.1"/>
    <property type="molecule type" value="Genomic_DNA"/>
</dbReference>
<proteinExistence type="predicted"/>
<dbReference type="InterPro" id="IPR036400">
    <property type="entry name" value="Cyt_B5-like_heme/steroid_sf"/>
</dbReference>
<dbReference type="SMART" id="SM01117">
    <property type="entry name" value="Cyt-b5"/>
    <property type="match status" value="1"/>
</dbReference>
<evidence type="ECO:0000259" key="2">
    <source>
        <dbReference type="PROSITE" id="PS50255"/>
    </source>
</evidence>
<keyword evidence="1" id="KW-0732">Signal</keyword>
<organism evidence="3 4">
    <name type="scientific">Seminavis robusta</name>
    <dbReference type="NCBI Taxonomy" id="568900"/>
    <lineage>
        <taxon>Eukaryota</taxon>
        <taxon>Sar</taxon>
        <taxon>Stramenopiles</taxon>
        <taxon>Ochrophyta</taxon>
        <taxon>Bacillariophyta</taxon>
        <taxon>Bacillariophyceae</taxon>
        <taxon>Bacillariophycidae</taxon>
        <taxon>Naviculales</taxon>
        <taxon>Naviculaceae</taxon>
        <taxon>Seminavis</taxon>
    </lineage>
</organism>
<gene>
    <name evidence="3" type="ORF">SEMRO_837_G209170.1</name>
</gene>
<accession>A0A9N8EET8</accession>
<dbReference type="AlphaFoldDB" id="A0A9N8EET8"/>
<feature type="domain" description="Cytochrome b5 heme-binding" evidence="2">
    <location>
        <begin position="19"/>
        <end position="99"/>
    </location>
</feature>
<protein>
    <submittedName>
        <fullName evidence="3">Cytochrome b5 reductase 4</fullName>
    </submittedName>
</protein>
<evidence type="ECO:0000313" key="3">
    <source>
        <dbReference type="EMBL" id="CAB9517189.1"/>
    </source>
</evidence>
<dbReference type="SUPFAM" id="SSF55856">
    <property type="entry name" value="Cytochrome b5-like heme/steroid binding domain"/>
    <property type="match status" value="1"/>
</dbReference>
<dbReference type="Pfam" id="PF00173">
    <property type="entry name" value="Cyt-b5"/>
    <property type="match status" value="1"/>
</dbReference>
<dbReference type="InterPro" id="IPR001199">
    <property type="entry name" value="Cyt_B5-like_heme/steroid-bd"/>
</dbReference>
<dbReference type="OrthoDB" id="260519at2759"/>
<dbReference type="Gene3D" id="3.10.120.10">
    <property type="entry name" value="Cytochrome b5-like heme/steroid binding domain"/>
    <property type="match status" value="1"/>
</dbReference>
<evidence type="ECO:0000313" key="4">
    <source>
        <dbReference type="Proteomes" id="UP001153069"/>
    </source>
</evidence>
<keyword evidence="4" id="KW-1185">Reference proteome</keyword>
<feature type="signal peptide" evidence="1">
    <location>
        <begin position="1"/>
        <end position="20"/>
    </location>
</feature>